<organism evidence="3 4">
    <name type="scientific">Colletotrichum liriopes</name>
    <dbReference type="NCBI Taxonomy" id="708192"/>
    <lineage>
        <taxon>Eukaryota</taxon>
        <taxon>Fungi</taxon>
        <taxon>Dikarya</taxon>
        <taxon>Ascomycota</taxon>
        <taxon>Pezizomycotina</taxon>
        <taxon>Sordariomycetes</taxon>
        <taxon>Hypocreomycetidae</taxon>
        <taxon>Glomerellales</taxon>
        <taxon>Glomerellaceae</taxon>
        <taxon>Colletotrichum</taxon>
        <taxon>Colletotrichum spaethianum species complex</taxon>
    </lineage>
</organism>
<evidence type="ECO:0000256" key="2">
    <source>
        <dbReference type="SAM" id="SignalP"/>
    </source>
</evidence>
<keyword evidence="1" id="KW-1133">Transmembrane helix</keyword>
<dbReference type="AlphaFoldDB" id="A0AA37GPN0"/>
<name>A0AA37GPN0_9PEZI</name>
<keyword evidence="1" id="KW-0812">Transmembrane</keyword>
<keyword evidence="2" id="KW-0732">Signal</keyword>
<evidence type="ECO:0000256" key="1">
    <source>
        <dbReference type="SAM" id="Phobius"/>
    </source>
</evidence>
<feature type="transmembrane region" description="Helical" evidence="1">
    <location>
        <begin position="510"/>
        <end position="531"/>
    </location>
</feature>
<dbReference type="Proteomes" id="UP001055172">
    <property type="component" value="Unassembled WGS sequence"/>
</dbReference>
<dbReference type="GO" id="GO:0016020">
    <property type="term" value="C:membrane"/>
    <property type="evidence" value="ECO:0007669"/>
    <property type="project" value="TreeGrafter"/>
</dbReference>
<protein>
    <recommendedName>
        <fullName evidence="5">TRP C-terminal domain-containing protein</fullName>
    </recommendedName>
</protein>
<feature type="transmembrane region" description="Helical" evidence="1">
    <location>
        <begin position="319"/>
        <end position="343"/>
    </location>
</feature>
<sequence length="588" mass="63346">MKASRLSPSRSQAPWAVWMATVGLLSTLTRKTCAAYVQVQDCYEELSQSGAVSPLPRFHIDGLRAALDNSGAATQLQLNLTGGRPGQTKCAGVQLIAQSPGTLQIAGLGQSKSYKDNAINVSCREPSNGFHDRALLTHQFIYSISTPKLLDSLDVSLQIHDTDGRPYACAKAHATPSLNDVLSAVALYIPIAVFLTVLVVALWHESSDIDSASQSTLQIGPLIREPARSHLTRIAECLSYLQHIFFSASLSLHYPGFLRPLAAKTSWSTLMTPHGPILATSPYYGVKDGIYEVNGTFGGTAGLELMTQVMGAPVTMRTWINVASLSLMLLAALAILFQLGHRLPYTSAFLRGESARRLRGTADYGLRGTVWTVLRVFLTYFLTPITAWTTFQLNYATFLPLYHVVITAVVIALLVVALWWSIAQNSPRNLGYLLIDASPKHLLQTPGVLSRSQDRYAMAAFALMFVRGAAAGGLQIAGLAQLLALVACEIVQLVVAGFTWKVFPLTRVAGLLTAVKLLVLFLCVAFLPGLAGHDAKAVVGLVILTIHAVVLVGVFLLPALFGAGALLAHSVCKMLVSKRRNVDEGFEV</sequence>
<feature type="transmembrane region" description="Helical" evidence="1">
    <location>
        <begin position="402"/>
        <end position="422"/>
    </location>
</feature>
<feature type="transmembrane region" description="Helical" evidence="1">
    <location>
        <begin position="537"/>
        <end position="568"/>
    </location>
</feature>
<reference evidence="3 4" key="1">
    <citation type="submission" date="2021-07" db="EMBL/GenBank/DDBJ databases">
        <title>Genome data of Colletotrichum spaethianum.</title>
        <authorList>
            <person name="Utami Y.D."/>
            <person name="Hiruma K."/>
        </authorList>
    </citation>
    <scope>NUCLEOTIDE SEQUENCE [LARGE SCALE GENOMIC DNA]</scope>
    <source>
        <strain evidence="3 4">MAFF 242679</strain>
    </source>
</reference>
<keyword evidence="1" id="KW-0472">Membrane</keyword>
<dbReference type="InterPro" id="IPR040241">
    <property type="entry name" value="TRP_Flc/Pkd2-like"/>
</dbReference>
<dbReference type="PANTHER" id="PTHR31145">
    <property type="entry name" value="INTEGRAL MEMBRANE PROTEIN (AFU_ORTHOLOGUE AFUA_7G01610)"/>
    <property type="match status" value="1"/>
</dbReference>
<feature type="chain" id="PRO_5041340895" description="TRP C-terminal domain-containing protein" evidence="2">
    <location>
        <begin position="35"/>
        <end position="588"/>
    </location>
</feature>
<evidence type="ECO:0000313" key="4">
    <source>
        <dbReference type="Proteomes" id="UP001055172"/>
    </source>
</evidence>
<dbReference type="EMBL" id="BPPX01000015">
    <property type="protein sequence ID" value="GJC84652.1"/>
    <property type="molecule type" value="Genomic_DNA"/>
</dbReference>
<comment type="caution">
    <text evidence="3">The sequence shown here is derived from an EMBL/GenBank/DDBJ whole genome shotgun (WGS) entry which is preliminary data.</text>
</comment>
<feature type="transmembrane region" description="Helical" evidence="1">
    <location>
        <begin position="482"/>
        <end position="503"/>
    </location>
</feature>
<dbReference type="PANTHER" id="PTHR31145:SF8">
    <property type="entry name" value="INTEGRAL MEMBRANE PROTEIN (AFU_ORTHOLOGUE AFUA_2G17475)"/>
    <property type="match status" value="1"/>
</dbReference>
<evidence type="ECO:0008006" key="5">
    <source>
        <dbReference type="Google" id="ProtNLM"/>
    </source>
</evidence>
<accession>A0AA37GPN0</accession>
<feature type="signal peptide" evidence="2">
    <location>
        <begin position="1"/>
        <end position="34"/>
    </location>
</feature>
<dbReference type="GO" id="GO:0055085">
    <property type="term" value="P:transmembrane transport"/>
    <property type="evidence" value="ECO:0007669"/>
    <property type="project" value="TreeGrafter"/>
</dbReference>
<feature type="transmembrane region" description="Helical" evidence="1">
    <location>
        <begin position="181"/>
        <end position="203"/>
    </location>
</feature>
<feature type="transmembrane region" description="Helical" evidence="1">
    <location>
        <begin position="364"/>
        <end position="382"/>
    </location>
</feature>
<proteinExistence type="predicted"/>
<keyword evidence="4" id="KW-1185">Reference proteome</keyword>
<evidence type="ECO:0000313" key="3">
    <source>
        <dbReference type="EMBL" id="GJC84652.1"/>
    </source>
</evidence>
<gene>
    <name evidence="3" type="ORF">ColLi_07490</name>
</gene>